<feature type="domain" description="DUF3322" evidence="2">
    <location>
        <begin position="5"/>
        <end position="184"/>
    </location>
</feature>
<feature type="domain" description="Wadjet protein JetD C-terminal" evidence="1">
    <location>
        <begin position="229"/>
        <end position="353"/>
    </location>
</feature>
<evidence type="ECO:0000259" key="2">
    <source>
        <dbReference type="Pfam" id="PF11795"/>
    </source>
</evidence>
<dbReference type="InterPro" id="IPR024534">
    <property type="entry name" value="JetD_C"/>
</dbReference>
<accession>A0A5J4S446</accession>
<dbReference type="InterPro" id="IPR024537">
    <property type="entry name" value="DUF3322"/>
</dbReference>
<gene>
    <name evidence="3" type="ORF">EZS27_011637</name>
</gene>
<dbReference type="AlphaFoldDB" id="A0A5J4S446"/>
<sequence>MITVSEIKKKANTLYREYLKSIVEANQSFFPKQIRSNKKPSEDFVKMKEELNELISCSTDRKPYGYSIHYETINTQKHGLQSLPQSITFECEDNYLKFIGKEKAVALFKKNVLQITSEFPQLRHWCQNNPFSITANFEKWNDILKVCRYFTSNPNPDLYIRQLPIEIHTKFIEENKAIIQSLLDILIYNHIQDQNERVFEKRFGLKYKPVQIRIRILDHDIANKYFSGLTDISITENEMNFLTLPTIKNGIAIFGKGFAINALKNVNWLQTRSIFYWGDIDIHGFQILSQLKAYFPNTKSIMMNMNTYEQFKEMSVENKVANPPKLSNLDESEICMYEFLKENGRRLEQEKITYWYSLKFLG</sequence>
<reference evidence="3" key="1">
    <citation type="submission" date="2019-03" db="EMBL/GenBank/DDBJ databases">
        <title>Single cell metagenomics reveals metabolic interactions within the superorganism composed of flagellate Streblomastix strix and complex community of Bacteroidetes bacteria on its surface.</title>
        <authorList>
            <person name="Treitli S.C."/>
            <person name="Kolisko M."/>
            <person name="Husnik F."/>
            <person name="Keeling P."/>
            <person name="Hampl V."/>
        </authorList>
    </citation>
    <scope>NUCLEOTIDE SEQUENCE</scope>
    <source>
        <strain evidence="3">STM</strain>
    </source>
</reference>
<dbReference type="Pfam" id="PF11795">
    <property type="entry name" value="DUF3322"/>
    <property type="match status" value="1"/>
</dbReference>
<proteinExistence type="predicted"/>
<comment type="caution">
    <text evidence="3">The sequence shown here is derived from an EMBL/GenBank/DDBJ whole genome shotgun (WGS) entry which is preliminary data.</text>
</comment>
<dbReference type="EMBL" id="SNRY01000456">
    <property type="protein sequence ID" value="KAA6340492.1"/>
    <property type="molecule type" value="Genomic_DNA"/>
</dbReference>
<organism evidence="3">
    <name type="scientific">termite gut metagenome</name>
    <dbReference type="NCBI Taxonomy" id="433724"/>
    <lineage>
        <taxon>unclassified sequences</taxon>
        <taxon>metagenomes</taxon>
        <taxon>organismal metagenomes</taxon>
    </lineage>
</organism>
<protein>
    <recommendedName>
        <fullName evidence="4">Wadjet protein JetD C-terminal domain-containing protein</fullName>
    </recommendedName>
</protein>
<name>A0A5J4S446_9ZZZZ</name>
<evidence type="ECO:0000313" key="3">
    <source>
        <dbReference type="EMBL" id="KAA6340492.1"/>
    </source>
</evidence>
<evidence type="ECO:0000259" key="1">
    <source>
        <dbReference type="Pfam" id="PF09983"/>
    </source>
</evidence>
<evidence type="ECO:0008006" key="4">
    <source>
        <dbReference type="Google" id="ProtNLM"/>
    </source>
</evidence>
<dbReference type="Pfam" id="PF09983">
    <property type="entry name" value="JetD_C"/>
    <property type="match status" value="1"/>
</dbReference>